<dbReference type="InterPro" id="IPR008388">
    <property type="entry name" value="Ac45_acc_su"/>
</dbReference>
<evidence type="ECO:0000256" key="1">
    <source>
        <dbReference type="ARBA" id="ARBA00004167"/>
    </source>
</evidence>
<dbReference type="InterPro" id="IPR046756">
    <property type="entry name" value="VAS1/VOA1_TM"/>
</dbReference>
<dbReference type="PANTHER" id="PTHR12471">
    <property type="entry name" value="VACUOLAR ATP SYNTHASE SUBUNIT S1"/>
    <property type="match status" value="1"/>
</dbReference>
<dbReference type="GO" id="GO:0030641">
    <property type="term" value="P:regulation of cellular pH"/>
    <property type="evidence" value="ECO:0007669"/>
    <property type="project" value="TreeGrafter"/>
</dbReference>
<dbReference type="AlphaFoldDB" id="A0AAV2MMG3"/>
<feature type="domain" description="V-type proton ATPase subunit S1/VOA1 transmembrane" evidence="8">
    <location>
        <begin position="205"/>
        <end position="236"/>
    </location>
</feature>
<dbReference type="InterPro" id="IPR046755">
    <property type="entry name" value="VAS1_LD"/>
</dbReference>
<reference evidence="9 10" key="1">
    <citation type="submission" date="2024-04" db="EMBL/GenBank/DDBJ databases">
        <authorList>
            <person name="Waldvogel A.-M."/>
            <person name="Schoenle A."/>
        </authorList>
    </citation>
    <scope>NUCLEOTIDE SEQUENCE [LARGE SCALE GENOMIC DNA]</scope>
</reference>
<dbReference type="EMBL" id="OZ035830">
    <property type="protein sequence ID" value="CAL1614221.1"/>
    <property type="molecule type" value="Genomic_DNA"/>
</dbReference>
<proteinExistence type="inferred from homology"/>
<evidence type="ECO:0000256" key="4">
    <source>
        <dbReference type="ARBA" id="ARBA00022989"/>
    </source>
</evidence>
<dbReference type="PANTHER" id="PTHR12471:SF3">
    <property type="entry name" value="ATPASE, H+ TRANSPORTING, LYSOSOMAL ACCESSORY PROTEIN 1-LIKE"/>
    <property type="match status" value="1"/>
</dbReference>
<dbReference type="GO" id="GO:0033176">
    <property type="term" value="C:proton-transporting V-type ATPase complex"/>
    <property type="evidence" value="ECO:0007669"/>
    <property type="project" value="TreeGrafter"/>
</dbReference>
<evidence type="ECO:0000256" key="6">
    <source>
        <dbReference type="SAM" id="Phobius"/>
    </source>
</evidence>
<keyword evidence="3 6" id="KW-0812">Transmembrane</keyword>
<organism evidence="9 10">
    <name type="scientific">Knipowitschia caucasica</name>
    <name type="common">Caucasian dwarf goby</name>
    <name type="synonym">Pomatoschistus caucasicus</name>
    <dbReference type="NCBI Taxonomy" id="637954"/>
    <lineage>
        <taxon>Eukaryota</taxon>
        <taxon>Metazoa</taxon>
        <taxon>Chordata</taxon>
        <taxon>Craniata</taxon>
        <taxon>Vertebrata</taxon>
        <taxon>Euteleostomi</taxon>
        <taxon>Actinopterygii</taxon>
        <taxon>Neopterygii</taxon>
        <taxon>Teleostei</taxon>
        <taxon>Neoteleostei</taxon>
        <taxon>Acanthomorphata</taxon>
        <taxon>Gobiaria</taxon>
        <taxon>Gobiiformes</taxon>
        <taxon>Gobioidei</taxon>
        <taxon>Gobiidae</taxon>
        <taxon>Gobiinae</taxon>
        <taxon>Knipowitschia</taxon>
    </lineage>
</organism>
<keyword evidence="5 6" id="KW-0472">Membrane</keyword>
<dbReference type="Gene3D" id="2.40.160.110">
    <property type="match status" value="1"/>
</dbReference>
<evidence type="ECO:0000259" key="7">
    <source>
        <dbReference type="Pfam" id="PF05827"/>
    </source>
</evidence>
<protein>
    <submittedName>
        <fullName evidence="9">Uncharacterized protein</fullName>
    </submittedName>
</protein>
<evidence type="ECO:0000256" key="5">
    <source>
        <dbReference type="ARBA" id="ARBA00023136"/>
    </source>
</evidence>
<gene>
    <name evidence="9" type="ORF">KC01_LOCUS40288</name>
</gene>
<keyword evidence="4 6" id="KW-1133">Transmembrane helix</keyword>
<sequence>MISLYPVVIFLYGALHSGSSLGPQMQHRRLLQTSPHEPLKVWWNGEPCVLLWFRRLSLGCGEQRLDLTERVFSAHNPVDLSQSSCSPDQARVVLRFGDMKDLTDLSISLFLSRSQVEASGEGWFSLDSVCVQFNSSQKLVFNSSQIYSPESSSFSCEHISSLQKYNALLSPTGRAHNWALTFTHFQIQAFSVSSGVFSRPVDCETFLTPALLMGLLSSLILLLVLAYAFHLLLHLRDLEEREQSCQQSPGKSPQHLHCSAQKYVL</sequence>
<evidence type="ECO:0000259" key="8">
    <source>
        <dbReference type="Pfam" id="PF20520"/>
    </source>
</evidence>
<evidence type="ECO:0000313" key="10">
    <source>
        <dbReference type="Proteomes" id="UP001497482"/>
    </source>
</evidence>
<comment type="similarity">
    <text evidence="2">Belongs to the vacuolar ATPase subunit S1 family.</text>
</comment>
<evidence type="ECO:0000256" key="2">
    <source>
        <dbReference type="ARBA" id="ARBA00009037"/>
    </source>
</evidence>
<dbReference type="GO" id="GO:0001671">
    <property type="term" value="F:ATPase activator activity"/>
    <property type="evidence" value="ECO:0007669"/>
    <property type="project" value="TreeGrafter"/>
</dbReference>
<evidence type="ECO:0000256" key="3">
    <source>
        <dbReference type="ARBA" id="ARBA00022692"/>
    </source>
</evidence>
<accession>A0AAV2MMG3</accession>
<name>A0AAV2MMG3_KNICA</name>
<comment type="subcellular location">
    <subcellularLocation>
        <location evidence="1">Membrane</location>
        <topology evidence="1">Single-pass membrane protein</topology>
    </subcellularLocation>
</comment>
<evidence type="ECO:0000313" key="9">
    <source>
        <dbReference type="EMBL" id="CAL1614221.1"/>
    </source>
</evidence>
<dbReference type="Pfam" id="PF05827">
    <property type="entry name" value="VAS1_LD"/>
    <property type="match status" value="1"/>
</dbReference>
<feature type="domain" description="V-type proton ATPase subunit S1 luminal" evidence="7">
    <location>
        <begin position="46"/>
        <end position="190"/>
    </location>
</feature>
<dbReference type="Pfam" id="PF20520">
    <property type="entry name" value="Ac45-VOA1_TM"/>
    <property type="match status" value="1"/>
</dbReference>
<keyword evidence="10" id="KW-1185">Reference proteome</keyword>
<dbReference type="Proteomes" id="UP001497482">
    <property type="component" value="Chromosome 8"/>
</dbReference>
<feature type="transmembrane region" description="Helical" evidence="6">
    <location>
        <begin position="206"/>
        <end position="233"/>
    </location>
</feature>